<dbReference type="RefSeq" id="WP_204518632.1">
    <property type="nucleotide sequence ID" value="NZ_BAABIN010000005.1"/>
</dbReference>
<dbReference type="InterPro" id="IPR010064">
    <property type="entry name" value="HK97-gp10_tail"/>
</dbReference>
<dbReference type="Pfam" id="PF04883">
    <property type="entry name" value="HK97-gp10_like"/>
    <property type="match status" value="1"/>
</dbReference>
<reference evidence="1" key="1">
    <citation type="submission" date="2021-01" db="EMBL/GenBank/DDBJ databases">
        <title>Genomic Encyclopedia of Type Strains, Phase IV (KMG-IV): sequencing the most valuable type-strain genomes for metagenomic binning, comparative biology and taxonomic classification.</title>
        <authorList>
            <person name="Goeker M."/>
        </authorList>
    </citation>
    <scope>NUCLEOTIDE SEQUENCE</scope>
    <source>
        <strain evidence="1">DSM 25523</strain>
    </source>
</reference>
<dbReference type="AlphaFoldDB" id="A0A939BUX6"/>
<evidence type="ECO:0000313" key="1">
    <source>
        <dbReference type="EMBL" id="MBM7590884.1"/>
    </source>
</evidence>
<comment type="caution">
    <text evidence="1">The sequence shown here is derived from an EMBL/GenBank/DDBJ whole genome shotgun (WGS) entry which is preliminary data.</text>
</comment>
<dbReference type="Proteomes" id="UP000717624">
    <property type="component" value="Unassembled WGS sequence"/>
</dbReference>
<protein>
    <recommendedName>
        <fullName evidence="3">HK97 gp10 family phage protein</fullName>
    </recommendedName>
</protein>
<keyword evidence="2" id="KW-1185">Reference proteome</keyword>
<sequence>MATVNKKDLERQYRRLKKQSKREVEAAMDRVARKAGFQILRGAQDRAPVRDGVLQESLMIGNPDNIFDLILRGTKAEITVGTHLEYARYVEEGFTQRKGQFVPGHWDDEKFIYDPKAYVQFLYDQAAGKNPNIWDYGMILTGKRIPGVHYLARSEAEVESIMDELVQEELDELARRLFPDG</sequence>
<dbReference type="EMBL" id="JAFBEB010000008">
    <property type="protein sequence ID" value="MBM7590884.1"/>
    <property type="molecule type" value="Genomic_DNA"/>
</dbReference>
<organism evidence="1 2">
    <name type="scientific">Brevibacillus fulvus</name>
    <dbReference type="NCBI Taxonomy" id="1125967"/>
    <lineage>
        <taxon>Bacteria</taxon>
        <taxon>Bacillati</taxon>
        <taxon>Bacillota</taxon>
        <taxon>Bacilli</taxon>
        <taxon>Bacillales</taxon>
        <taxon>Paenibacillaceae</taxon>
        <taxon>Brevibacillus</taxon>
    </lineage>
</organism>
<name>A0A939BUX6_9BACL</name>
<gene>
    <name evidence="1" type="ORF">JOD01_002496</name>
</gene>
<accession>A0A939BUX6</accession>
<evidence type="ECO:0000313" key="2">
    <source>
        <dbReference type="Proteomes" id="UP000717624"/>
    </source>
</evidence>
<proteinExistence type="predicted"/>
<evidence type="ECO:0008006" key="3">
    <source>
        <dbReference type="Google" id="ProtNLM"/>
    </source>
</evidence>